<comment type="caution">
    <text evidence="1">The sequence shown here is derived from an EMBL/GenBank/DDBJ whole genome shotgun (WGS) entry which is preliminary data.</text>
</comment>
<feature type="non-terminal residue" evidence="1">
    <location>
        <position position="65"/>
    </location>
</feature>
<proteinExistence type="predicted"/>
<evidence type="ECO:0000313" key="2">
    <source>
        <dbReference type="Proteomes" id="UP001634394"/>
    </source>
</evidence>
<dbReference type="EMBL" id="JBJQND010000008">
    <property type="protein sequence ID" value="KAL3868046.1"/>
    <property type="molecule type" value="Genomic_DNA"/>
</dbReference>
<feature type="non-terminal residue" evidence="1">
    <location>
        <position position="1"/>
    </location>
</feature>
<sequence length="65" mass="7430">NTYRNVGSTISGKLQNDSYEFLTTLNSINMFTFNIDSSNMFKGIRIEHKGTKEIFICLCEVQVFA</sequence>
<gene>
    <name evidence="1" type="ORF">ACJMK2_040885</name>
</gene>
<dbReference type="AlphaFoldDB" id="A0ABD3W3R1"/>
<name>A0ABD3W3R1_SINWO</name>
<accession>A0ABD3W3R1</accession>
<protein>
    <submittedName>
        <fullName evidence="1">Uncharacterized protein</fullName>
    </submittedName>
</protein>
<keyword evidence="2" id="KW-1185">Reference proteome</keyword>
<dbReference type="Proteomes" id="UP001634394">
    <property type="component" value="Unassembled WGS sequence"/>
</dbReference>
<evidence type="ECO:0000313" key="1">
    <source>
        <dbReference type="EMBL" id="KAL3868046.1"/>
    </source>
</evidence>
<organism evidence="1 2">
    <name type="scientific">Sinanodonta woodiana</name>
    <name type="common">Chinese pond mussel</name>
    <name type="synonym">Anodonta woodiana</name>
    <dbReference type="NCBI Taxonomy" id="1069815"/>
    <lineage>
        <taxon>Eukaryota</taxon>
        <taxon>Metazoa</taxon>
        <taxon>Spiralia</taxon>
        <taxon>Lophotrochozoa</taxon>
        <taxon>Mollusca</taxon>
        <taxon>Bivalvia</taxon>
        <taxon>Autobranchia</taxon>
        <taxon>Heteroconchia</taxon>
        <taxon>Palaeoheterodonta</taxon>
        <taxon>Unionida</taxon>
        <taxon>Unionoidea</taxon>
        <taxon>Unionidae</taxon>
        <taxon>Unioninae</taxon>
        <taxon>Sinanodonta</taxon>
    </lineage>
</organism>
<reference evidence="1 2" key="1">
    <citation type="submission" date="2024-11" db="EMBL/GenBank/DDBJ databases">
        <title>Chromosome-level genome assembly of the freshwater bivalve Anodonta woodiana.</title>
        <authorList>
            <person name="Chen X."/>
        </authorList>
    </citation>
    <scope>NUCLEOTIDE SEQUENCE [LARGE SCALE GENOMIC DNA]</scope>
    <source>
        <strain evidence="1">MN2024</strain>
        <tissue evidence="1">Gills</tissue>
    </source>
</reference>